<dbReference type="PANTHER" id="PTHR43711">
    <property type="entry name" value="TWO-COMPONENT HISTIDINE KINASE"/>
    <property type="match status" value="1"/>
</dbReference>
<dbReference type="SMART" id="SM00388">
    <property type="entry name" value="HisKA"/>
    <property type="match status" value="1"/>
</dbReference>
<name>A0A2T2WRN7_9FIRM</name>
<comment type="catalytic activity">
    <reaction evidence="1">
        <text>ATP + protein L-histidine = ADP + protein N-phospho-L-histidine.</text>
        <dbReference type="EC" id="2.7.13.3"/>
    </reaction>
</comment>
<evidence type="ECO:0000313" key="9">
    <source>
        <dbReference type="Proteomes" id="UP000242699"/>
    </source>
</evidence>
<evidence type="ECO:0000313" key="8">
    <source>
        <dbReference type="EMBL" id="PSR24890.1"/>
    </source>
</evidence>
<reference evidence="8 9" key="1">
    <citation type="journal article" date="2014" name="BMC Genomics">
        <title>Comparison of environmental and isolate Sulfobacillus genomes reveals diverse carbon, sulfur, nitrogen, and hydrogen metabolisms.</title>
        <authorList>
            <person name="Justice N.B."/>
            <person name="Norman A."/>
            <person name="Brown C.T."/>
            <person name="Singh A."/>
            <person name="Thomas B.C."/>
            <person name="Banfield J.F."/>
        </authorList>
    </citation>
    <scope>NUCLEOTIDE SEQUENCE [LARGE SCALE GENOMIC DNA]</scope>
    <source>
        <strain evidence="8">AMDSBA1</strain>
    </source>
</reference>
<keyword evidence="4" id="KW-0808">Transferase</keyword>
<dbReference type="PROSITE" id="PS50109">
    <property type="entry name" value="HIS_KIN"/>
    <property type="match status" value="1"/>
</dbReference>
<dbReference type="SMART" id="SM00387">
    <property type="entry name" value="HATPase_c"/>
    <property type="match status" value="1"/>
</dbReference>
<evidence type="ECO:0000256" key="5">
    <source>
        <dbReference type="ARBA" id="ARBA00022777"/>
    </source>
</evidence>
<dbReference type="InterPro" id="IPR036890">
    <property type="entry name" value="HATPase_C_sf"/>
</dbReference>
<organism evidence="8 9">
    <name type="scientific">Sulfobacillus benefaciens</name>
    <dbReference type="NCBI Taxonomy" id="453960"/>
    <lineage>
        <taxon>Bacteria</taxon>
        <taxon>Bacillati</taxon>
        <taxon>Bacillota</taxon>
        <taxon>Clostridia</taxon>
        <taxon>Eubacteriales</taxon>
        <taxon>Clostridiales Family XVII. Incertae Sedis</taxon>
        <taxon>Sulfobacillus</taxon>
    </lineage>
</organism>
<dbReference type="SUPFAM" id="SSF47384">
    <property type="entry name" value="Homodimeric domain of signal transducing histidine kinase"/>
    <property type="match status" value="1"/>
</dbReference>
<dbReference type="InterPro" id="IPR050736">
    <property type="entry name" value="Sensor_HK_Regulatory"/>
</dbReference>
<proteinExistence type="predicted"/>
<dbReference type="EMBL" id="PXYT01000065">
    <property type="protein sequence ID" value="PSR24890.1"/>
    <property type="molecule type" value="Genomic_DNA"/>
</dbReference>
<dbReference type="PRINTS" id="PR00344">
    <property type="entry name" value="BCTRLSENSOR"/>
</dbReference>
<evidence type="ECO:0000256" key="1">
    <source>
        <dbReference type="ARBA" id="ARBA00000085"/>
    </source>
</evidence>
<dbReference type="Pfam" id="PF00512">
    <property type="entry name" value="HisKA"/>
    <property type="match status" value="1"/>
</dbReference>
<keyword evidence="3" id="KW-0597">Phosphoprotein</keyword>
<dbReference type="PANTHER" id="PTHR43711:SF1">
    <property type="entry name" value="HISTIDINE KINASE 1"/>
    <property type="match status" value="1"/>
</dbReference>
<dbReference type="Proteomes" id="UP000242699">
    <property type="component" value="Unassembled WGS sequence"/>
</dbReference>
<dbReference type="InterPro" id="IPR004358">
    <property type="entry name" value="Sig_transdc_His_kin-like_C"/>
</dbReference>
<dbReference type="InterPro" id="IPR003661">
    <property type="entry name" value="HisK_dim/P_dom"/>
</dbReference>
<dbReference type="SUPFAM" id="SSF55874">
    <property type="entry name" value="ATPase domain of HSP90 chaperone/DNA topoisomerase II/histidine kinase"/>
    <property type="match status" value="1"/>
</dbReference>
<dbReference type="CDD" id="cd00082">
    <property type="entry name" value="HisKA"/>
    <property type="match status" value="1"/>
</dbReference>
<dbReference type="Pfam" id="PF02518">
    <property type="entry name" value="HATPase_c"/>
    <property type="match status" value="1"/>
</dbReference>
<evidence type="ECO:0000256" key="4">
    <source>
        <dbReference type="ARBA" id="ARBA00022679"/>
    </source>
</evidence>
<comment type="caution">
    <text evidence="8">The sequence shown here is derived from an EMBL/GenBank/DDBJ whole genome shotgun (WGS) entry which is preliminary data.</text>
</comment>
<dbReference type="EC" id="2.7.13.3" evidence="2"/>
<accession>A0A2T2WRN7</accession>
<feature type="domain" description="Histidine kinase" evidence="7">
    <location>
        <begin position="42"/>
        <end position="246"/>
    </location>
</feature>
<dbReference type="GO" id="GO:0000155">
    <property type="term" value="F:phosphorelay sensor kinase activity"/>
    <property type="evidence" value="ECO:0007669"/>
    <property type="project" value="InterPro"/>
</dbReference>
<keyword evidence="6" id="KW-0902">Two-component regulatory system</keyword>
<protein>
    <recommendedName>
        <fullName evidence="2">histidine kinase</fullName>
        <ecNumber evidence="2">2.7.13.3</ecNumber>
    </recommendedName>
</protein>
<dbReference type="InterPro" id="IPR036097">
    <property type="entry name" value="HisK_dim/P_sf"/>
</dbReference>
<dbReference type="InterPro" id="IPR005467">
    <property type="entry name" value="His_kinase_dom"/>
</dbReference>
<keyword evidence="5" id="KW-0418">Kinase</keyword>
<sequence length="258" mass="29043">MFPYTRDGYEIRMHHHGPWIILEAVPLRQNSPDQIPVRWAAAMLHEVRTPLATLSGYLDMMDPQIAGESGKQRLERAKAQIDRLSHLTSDLMWLFKRNIAKEWCDINTLVDCAWASIRAKGSASTLTRIEPPHARVYVNPRRFELILVNMFKNAVEAVPSGEPILIRVHIQHGENFHSVAVIDDGPGIPEDVLTTLWDEPRTTKVQGHGLGLWIVKHLVDAHGGRLRLATHPRNGTTLTIVLPYDAPSPIPESNPTEP</sequence>
<evidence type="ECO:0000256" key="3">
    <source>
        <dbReference type="ARBA" id="ARBA00022553"/>
    </source>
</evidence>
<dbReference type="Gene3D" id="3.30.565.10">
    <property type="entry name" value="Histidine kinase-like ATPase, C-terminal domain"/>
    <property type="match status" value="1"/>
</dbReference>
<evidence type="ECO:0000259" key="7">
    <source>
        <dbReference type="PROSITE" id="PS50109"/>
    </source>
</evidence>
<dbReference type="Gene3D" id="1.10.287.130">
    <property type="match status" value="1"/>
</dbReference>
<evidence type="ECO:0000256" key="6">
    <source>
        <dbReference type="ARBA" id="ARBA00023012"/>
    </source>
</evidence>
<dbReference type="InterPro" id="IPR003594">
    <property type="entry name" value="HATPase_dom"/>
</dbReference>
<dbReference type="CDD" id="cd00075">
    <property type="entry name" value="HATPase"/>
    <property type="match status" value="1"/>
</dbReference>
<evidence type="ECO:0000256" key="2">
    <source>
        <dbReference type="ARBA" id="ARBA00012438"/>
    </source>
</evidence>
<dbReference type="AlphaFoldDB" id="A0A2T2WRN7"/>
<gene>
    <name evidence="8" type="ORF">C7B43_18010</name>
</gene>